<dbReference type="InterPro" id="IPR035919">
    <property type="entry name" value="EAL_sf"/>
</dbReference>
<dbReference type="InterPro" id="IPR050706">
    <property type="entry name" value="Cyclic-di-GMP_PDE-like"/>
</dbReference>
<dbReference type="PROSITE" id="PS50883">
    <property type="entry name" value="EAL"/>
    <property type="match status" value="1"/>
</dbReference>
<dbReference type="Gene3D" id="3.20.20.450">
    <property type="entry name" value="EAL domain"/>
    <property type="match status" value="1"/>
</dbReference>
<dbReference type="PANTHER" id="PTHR33121">
    <property type="entry name" value="CYCLIC DI-GMP PHOSPHODIESTERASE PDEF"/>
    <property type="match status" value="1"/>
</dbReference>
<proteinExistence type="predicted"/>
<feature type="domain" description="EAL" evidence="2">
    <location>
        <begin position="249"/>
        <end position="502"/>
    </location>
</feature>
<gene>
    <name evidence="3" type="ORF">F9817_08015</name>
</gene>
<name>A0A7X4RU51_9VIBR</name>
<sequence length="503" mass="58387">MMNKKSAIFRLVVLTILLINIVGFALVSFRVYVSLNQYAYIQTEEISVRVNQMVHGIIDSYNQDLAHLESNCREFLPLAKQSALASPYTRSISLTEKQEIFCSTITDEKRIFFRRPSAENLINLHYIPQSPIVKNSDVFLLILNRGNVHVNFGIDTFIFKNILNTDMNYFSPAFFIDGYYISEKRTEAMNTPHLEQYVRVGNPYIDLYYHLDTENYVNYALINYAFMYLMVTVFSFICGFGLNVHLSRIDWQVFAISKALKKRQFVPYLQPVFDRNRNLVGAEVLVRWIHPKVGIISPDDFIPSAEISGQINDIFTQLVEQLVKAFIPYQKHFTDDFHLALNVSAPQLAHPNLIRDCKHILYRLNKHNFHLIVELTERVHIPQDDLYLQGIVNIKNQGIKIALDDFGTGHSSLSYLKKIKIDFIKIDKSFVDMIGEEEFRDHIVANVLDLADRIGVPAVAEGVETEYQQSYLLKHNVAYFQGYFYDRPVSLDMFIERYLRISK</sequence>
<evidence type="ECO:0000313" key="3">
    <source>
        <dbReference type="EMBL" id="MZI93143.1"/>
    </source>
</evidence>
<comment type="caution">
    <text evidence="3">The sequence shown here is derived from an EMBL/GenBank/DDBJ whole genome shotgun (WGS) entry which is preliminary data.</text>
</comment>
<dbReference type="Pfam" id="PF00563">
    <property type="entry name" value="EAL"/>
    <property type="match status" value="1"/>
</dbReference>
<dbReference type="PANTHER" id="PTHR33121:SF80">
    <property type="entry name" value="CYCLIC DI-GMP PHOSPHODIESTERASE PDEL"/>
    <property type="match status" value="1"/>
</dbReference>
<feature type="transmembrane region" description="Helical" evidence="1">
    <location>
        <begin position="221"/>
        <end position="242"/>
    </location>
</feature>
<evidence type="ECO:0000259" key="2">
    <source>
        <dbReference type="PROSITE" id="PS50883"/>
    </source>
</evidence>
<dbReference type="EMBL" id="WEKT01000010">
    <property type="protein sequence ID" value="MZI93143.1"/>
    <property type="molecule type" value="Genomic_DNA"/>
</dbReference>
<dbReference type="AlphaFoldDB" id="A0A7X4RU51"/>
<dbReference type="Proteomes" id="UP000462621">
    <property type="component" value="Unassembled WGS sequence"/>
</dbReference>
<feature type="transmembrane region" description="Helical" evidence="1">
    <location>
        <begin position="7"/>
        <end position="33"/>
    </location>
</feature>
<accession>A0A7X4RU51</accession>
<protein>
    <submittedName>
        <fullName evidence="3">EAL domain-containing protein</fullName>
    </submittedName>
</protein>
<dbReference type="RefSeq" id="WP_161154441.1">
    <property type="nucleotide sequence ID" value="NZ_WEKT01000010.1"/>
</dbReference>
<evidence type="ECO:0000313" key="4">
    <source>
        <dbReference type="Proteomes" id="UP000462621"/>
    </source>
</evidence>
<reference evidence="3 4" key="1">
    <citation type="submission" date="2019-10" db="EMBL/GenBank/DDBJ databases">
        <title>Vibrio sp. nov. isolated from a shrimp pond.</title>
        <authorList>
            <person name="Gomez-Gil B."/>
            <person name="Enciso-Ibarra J."/>
            <person name="Enciso-Ibarra K."/>
            <person name="Bolan-Mejia C."/>
        </authorList>
    </citation>
    <scope>NUCLEOTIDE SEQUENCE [LARGE SCALE GENOMIC DNA]</scope>
    <source>
        <strain evidence="3 4">CAIM 722</strain>
    </source>
</reference>
<keyword evidence="4" id="KW-1185">Reference proteome</keyword>
<dbReference type="CDD" id="cd01948">
    <property type="entry name" value="EAL"/>
    <property type="match status" value="1"/>
</dbReference>
<organism evidence="3 4">
    <name type="scientific">Vibrio eleionomae</name>
    <dbReference type="NCBI Taxonomy" id="2653505"/>
    <lineage>
        <taxon>Bacteria</taxon>
        <taxon>Pseudomonadati</taxon>
        <taxon>Pseudomonadota</taxon>
        <taxon>Gammaproteobacteria</taxon>
        <taxon>Vibrionales</taxon>
        <taxon>Vibrionaceae</taxon>
        <taxon>Vibrio</taxon>
    </lineage>
</organism>
<dbReference type="SMART" id="SM00052">
    <property type="entry name" value="EAL"/>
    <property type="match status" value="1"/>
</dbReference>
<dbReference type="GO" id="GO:0071111">
    <property type="term" value="F:cyclic-guanylate-specific phosphodiesterase activity"/>
    <property type="evidence" value="ECO:0007669"/>
    <property type="project" value="InterPro"/>
</dbReference>
<keyword evidence="1" id="KW-1133">Transmembrane helix</keyword>
<dbReference type="InterPro" id="IPR001633">
    <property type="entry name" value="EAL_dom"/>
</dbReference>
<evidence type="ECO:0000256" key="1">
    <source>
        <dbReference type="SAM" id="Phobius"/>
    </source>
</evidence>
<keyword evidence="1" id="KW-0472">Membrane</keyword>
<dbReference type="SUPFAM" id="SSF141868">
    <property type="entry name" value="EAL domain-like"/>
    <property type="match status" value="1"/>
</dbReference>
<keyword evidence="1" id="KW-0812">Transmembrane</keyword>